<comment type="caution">
    <text evidence="2">The sequence shown here is derived from an EMBL/GenBank/DDBJ whole genome shotgun (WGS) entry which is preliminary data.</text>
</comment>
<evidence type="ECO:0000313" key="3">
    <source>
        <dbReference type="Proteomes" id="UP001360560"/>
    </source>
</evidence>
<evidence type="ECO:0000313" key="2">
    <source>
        <dbReference type="EMBL" id="GMM37031.1"/>
    </source>
</evidence>
<proteinExistence type="predicted"/>
<protein>
    <recommendedName>
        <fullName evidence="4">PRA1 family protein</fullName>
    </recommendedName>
</protein>
<dbReference type="AlphaFoldDB" id="A0AAV5QQM4"/>
<feature type="transmembrane region" description="Helical" evidence="1">
    <location>
        <begin position="149"/>
        <end position="166"/>
    </location>
</feature>
<sequence>MDNSNHDSSYLSLRKDILNFQMDMFKQMQEMKYELATIKHQLSMSTTFEDPKSDLENRLKSLENKVLNNDNTPQLPEVDKFDKYFSELKELFNEHADTSKRTPIRRAGAIFQSLLAKYKRLYRLICFINGTLFILLFLMALYFPMSLRGFLMAFSLISIGVYFIPIKNPPVI</sequence>
<gene>
    <name evidence="2" type="ORF">DASC09_043560</name>
</gene>
<dbReference type="GeneID" id="90075006"/>
<dbReference type="Proteomes" id="UP001360560">
    <property type="component" value="Unassembled WGS sequence"/>
</dbReference>
<dbReference type="RefSeq" id="XP_064854027.1">
    <property type="nucleotide sequence ID" value="XM_064997955.1"/>
</dbReference>
<keyword evidence="1" id="KW-1133">Transmembrane helix</keyword>
<feature type="transmembrane region" description="Helical" evidence="1">
    <location>
        <begin position="121"/>
        <end position="143"/>
    </location>
</feature>
<name>A0AAV5QQM4_9ASCO</name>
<organism evidence="2 3">
    <name type="scientific">Saccharomycopsis crataegensis</name>
    <dbReference type="NCBI Taxonomy" id="43959"/>
    <lineage>
        <taxon>Eukaryota</taxon>
        <taxon>Fungi</taxon>
        <taxon>Dikarya</taxon>
        <taxon>Ascomycota</taxon>
        <taxon>Saccharomycotina</taxon>
        <taxon>Saccharomycetes</taxon>
        <taxon>Saccharomycopsidaceae</taxon>
        <taxon>Saccharomycopsis</taxon>
    </lineage>
</organism>
<keyword evidence="3" id="KW-1185">Reference proteome</keyword>
<keyword evidence="1" id="KW-0472">Membrane</keyword>
<accession>A0AAV5QQM4</accession>
<evidence type="ECO:0008006" key="4">
    <source>
        <dbReference type="Google" id="ProtNLM"/>
    </source>
</evidence>
<keyword evidence="1" id="KW-0812">Transmembrane</keyword>
<evidence type="ECO:0000256" key="1">
    <source>
        <dbReference type="SAM" id="Phobius"/>
    </source>
</evidence>
<reference evidence="2 3" key="1">
    <citation type="journal article" date="2023" name="Elife">
        <title>Identification of key yeast species and microbe-microbe interactions impacting larval growth of Drosophila in the wild.</title>
        <authorList>
            <person name="Mure A."/>
            <person name="Sugiura Y."/>
            <person name="Maeda R."/>
            <person name="Honda K."/>
            <person name="Sakurai N."/>
            <person name="Takahashi Y."/>
            <person name="Watada M."/>
            <person name="Katoh T."/>
            <person name="Gotoh A."/>
            <person name="Gotoh Y."/>
            <person name="Taniguchi I."/>
            <person name="Nakamura K."/>
            <person name="Hayashi T."/>
            <person name="Katayama T."/>
            <person name="Uemura T."/>
            <person name="Hattori Y."/>
        </authorList>
    </citation>
    <scope>NUCLEOTIDE SEQUENCE [LARGE SCALE GENOMIC DNA]</scope>
    <source>
        <strain evidence="2 3">SC-9</strain>
    </source>
</reference>
<dbReference type="EMBL" id="BTFZ01000011">
    <property type="protein sequence ID" value="GMM37031.1"/>
    <property type="molecule type" value="Genomic_DNA"/>
</dbReference>